<dbReference type="PROSITE" id="PS00636">
    <property type="entry name" value="DNAJ_1"/>
    <property type="match status" value="1"/>
</dbReference>
<dbReference type="Proteomes" id="UP000001660">
    <property type="component" value="Chromosome"/>
</dbReference>
<dbReference type="PRINTS" id="PR00625">
    <property type="entry name" value="JDOMAIN"/>
</dbReference>
<keyword evidence="2" id="KW-0862">Zinc</keyword>
<dbReference type="GO" id="GO:0051082">
    <property type="term" value="F:unfolded protein binding"/>
    <property type="evidence" value="ECO:0007669"/>
    <property type="project" value="UniProtKB-UniRule"/>
</dbReference>
<evidence type="ECO:0000313" key="5">
    <source>
        <dbReference type="Proteomes" id="UP000001660"/>
    </source>
</evidence>
<protein>
    <recommendedName>
        <fullName evidence="2">Chaperone protein DnaJ</fullName>
    </recommendedName>
</protein>
<organism evidence="4 5">
    <name type="scientific">Nitrospira defluvii</name>
    <dbReference type="NCBI Taxonomy" id="330214"/>
    <lineage>
        <taxon>Bacteria</taxon>
        <taxon>Pseudomonadati</taxon>
        <taxon>Nitrospirota</taxon>
        <taxon>Nitrospiria</taxon>
        <taxon>Nitrospirales</taxon>
        <taxon>Nitrospiraceae</taxon>
        <taxon>Nitrospira</taxon>
    </lineage>
</organism>
<dbReference type="HAMAP" id="MF_01152">
    <property type="entry name" value="DnaJ"/>
    <property type="match status" value="1"/>
</dbReference>
<dbReference type="Gene3D" id="1.10.287.110">
    <property type="entry name" value="DnaJ domain"/>
    <property type="match status" value="1"/>
</dbReference>
<comment type="cofactor">
    <cofactor evidence="2">
        <name>Zn(2+)</name>
        <dbReference type="ChEBI" id="CHEBI:29105"/>
    </cofactor>
    <text evidence="2">Binds 2 Zn(2+) ions per monomer.</text>
</comment>
<comment type="caution">
    <text evidence="2">Lacks conserved residue(s) required for the propagation of feature annotation.</text>
</comment>
<dbReference type="InterPro" id="IPR012724">
    <property type="entry name" value="DnaJ"/>
</dbReference>
<comment type="similarity">
    <text evidence="2">Belongs to the DnaJ family.</text>
</comment>
<dbReference type="SUPFAM" id="SSF49493">
    <property type="entry name" value="HSP40/DnaJ peptide-binding domain"/>
    <property type="match status" value="2"/>
</dbReference>
<comment type="function">
    <text evidence="2">Participates actively in the response to hyperosmotic and heat shock by preventing the aggregation of stress-denatured proteins and by disaggregating proteins, also in an autonomous, DnaK-independent fashion. Unfolded proteins bind initially to DnaJ; upon interaction with the DnaJ-bound protein, DnaK hydrolyzes its bound ATP, resulting in the formation of a stable complex. GrpE releases ADP from DnaK; ATP binding to DnaK triggers the release of the substrate protein, thus completing the reaction cycle. Several rounds of ATP-dependent interactions between DnaJ, DnaK and GrpE are required for fully efficient folding. Also involved, together with DnaK and GrpE, in the DNA replication of plasmids through activation of initiation proteins.</text>
</comment>
<reference evidence="4 5" key="1">
    <citation type="journal article" date="2010" name="Proc. Natl. Acad. Sci. U.S.A.">
        <title>A Nitrospira metagenome illuminates the physiology and evolution of globally important nitrite-oxidizing bacteria.</title>
        <authorList>
            <person name="Lucker S."/>
            <person name="Wagner M."/>
            <person name="Maixner F."/>
            <person name="Pelletier E."/>
            <person name="Koch H."/>
            <person name="Vacherie B."/>
            <person name="Rattei T."/>
            <person name="Sinninghe Damste J."/>
            <person name="Spieck E."/>
            <person name="Le Paslier D."/>
            <person name="Daims H."/>
        </authorList>
    </citation>
    <scope>NUCLEOTIDE SEQUENCE [LARGE SCALE GENOMIC DNA]</scope>
</reference>
<keyword evidence="2" id="KW-0677">Repeat</keyword>
<dbReference type="InterPro" id="IPR008971">
    <property type="entry name" value="HSP40/DnaJ_pept-bd"/>
</dbReference>
<dbReference type="EMBL" id="FP929003">
    <property type="protein sequence ID" value="CBK43088.1"/>
    <property type="molecule type" value="Genomic_DNA"/>
</dbReference>
<dbReference type="GO" id="GO:0009408">
    <property type="term" value="P:response to heat"/>
    <property type="evidence" value="ECO:0007669"/>
    <property type="project" value="InterPro"/>
</dbReference>
<dbReference type="PROSITE" id="PS50076">
    <property type="entry name" value="DNAJ_2"/>
    <property type="match status" value="1"/>
</dbReference>
<dbReference type="FunFam" id="2.60.260.20:FF:000013">
    <property type="entry name" value="DnaJ subfamily B member 11"/>
    <property type="match status" value="1"/>
</dbReference>
<evidence type="ECO:0000256" key="2">
    <source>
        <dbReference type="HAMAP-Rule" id="MF_01152"/>
    </source>
</evidence>
<evidence type="ECO:0000313" key="4">
    <source>
        <dbReference type="EMBL" id="CBK43088.1"/>
    </source>
</evidence>
<dbReference type="InterPro" id="IPR036869">
    <property type="entry name" value="J_dom_sf"/>
</dbReference>
<dbReference type="GO" id="GO:0006260">
    <property type="term" value="P:DNA replication"/>
    <property type="evidence" value="ECO:0007669"/>
    <property type="project" value="UniProtKB-KW"/>
</dbReference>
<dbReference type="Pfam" id="PF01556">
    <property type="entry name" value="DnaJ_C"/>
    <property type="match status" value="1"/>
</dbReference>
<dbReference type="SMART" id="SM00271">
    <property type="entry name" value="DnaJ"/>
    <property type="match status" value="1"/>
</dbReference>
<comment type="subcellular location">
    <subcellularLocation>
        <location evidence="2">Cytoplasm</location>
    </subcellularLocation>
</comment>
<dbReference type="PANTHER" id="PTHR43096">
    <property type="entry name" value="DNAJ HOMOLOG 1, MITOCHONDRIAL-RELATED"/>
    <property type="match status" value="1"/>
</dbReference>
<dbReference type="CDD" id="cd10747">
    <property type="entry name" value="DnaJ_C"/>
    <property type="match status" value="1"/>
</dbReference>
<comment type="domain">
    <text evidence="2">The J domain is necessary and sufficient to stimulate DnaK ATPase activity. Zinc center 1 plays an important role in the autonomous, DnaK-independent chaperone activity of DnaJ. Zinc center 2 is essential for interaction with DnaK and for DnaJ activity.</text>
</comment>
<keyword evidence="2" id="KW-0479">Metal-binding</keyword>
<keyword evidence="1 2" id="KW-0143">Chaperone</keyword>
<feature type="domain" description="J" evidence="3">
    <location>
        <begin position="7"/>
        <end position="74"/>
    </location>
</feature>
<feature type="binding site" evidence="2">
    <location>
        <position position="179"/>
    </location>
    <ligand>
        <name>Zn(2+)</name>
        <dbReference type="ChEBI" id="CHEBI:29105"/>
        <label>1</label>
    </ligand>
</feature>
<evidence type="ECO:0000256" key="1">
    <source>
        <dbReference type="ARBA" id="ARBA00023186"/>
    </source>
</evidence>
<keyword evidence="5" id="KW-1185">Reference proteome</keyword>
<dbReference type="KEGG" id="nde:NIDE3402"/>
<dbReference type="GO" id="GO:0005524">
    <property type="term" value="F:ATP binding"/>
    <property type="evidence" value="ECO:0007669"/>
    <property type="project" value="InterPro"/>
</dbReference>
<dbReference type="eggNOG" id="COG0484">
    <property type="taxonomic scope" value="Bacteria"/>
</dbReference>
<dbReference type="Gene3D" id="2.60.260.20">
    <property type="entry name" value="Urease metallochaperone UreE, N-terminal domain"/>
    <property type="match status" value="2"/>
</dbReference>
<dbReference type="Pfam" id="PF00226">
    <property type="entry name" value="DnaJ"/>
    <property type="match status" value="1"/>
</dbReference>
<keyword evidence="2" id="KW-0963">Cytoplasm</keyword>
<dbReference type="PANTHER" id="PTHR43096:SF52">
    <property type="entry name" value="DNAJ HOMOLOG 1, MITOCHONDRIAL-RELATED"/>
    <property type="match status" value="1"/>
</dbReference>
<dbReference type="GO" id="GO:0042026">
    <property type="term" value="P:protein refolding"/>
    <property type="evidence" value="ECO:0007669"/>
    <property type="project" value="TreeGrafter"/>
</dbReference>
<keyword evidence="2" id="KW-0346">Stress response</keyword>
<gene>
    <name evidence="4" type="primary">cbpA</name>
    <name evidence="2" type="synonym">dnaJ</name>
    <name evidence="4" type="ORF">NIDE3402</name>
</gene>
<evidence type="ECO:0000259" key="3">
    <source>
        <dbReference type="PROSITE" id="PS50076"/>
    </source>
</evidence>
<dbReference type="CDD" id="cd06257">
    <property type="entry name" value="DnaJ"/>
    <property type="match status" value="1"/>
</dbReference>
<keyword evidence="4" id="KW-0238">DNA-binding</keyword>
<dbReference type="SUPFAM" id="SSF46565">
    <property type="entry name" value="Chaperone J-domain"/>
    <property type="match status" value="1"/>
</dbReference>
<feature type="binding site" evidence="2">
    <location>
        <position position="165"/>
    </location>
    <ligand>
        <name>Zn(2+)</name>
        <dbReference type="ChEBI" id="CHEBI:29105"/>
        <label>1</label>
    </ligand>
</feature>
<name>D8PIK1_9BACT</name>
<dbReference type="OrthoDB" id="9779889at2"/>
<dbReference type="GO" id="GO:0005737">
    <property type="term" value="C:cytoplasm"/>
    <property type="evidence" value="ECO:0007669"/>
    <property type="project" value="UniProtKB-SubCell"/>
</dbReference>
<accession>D8PIK1</accession>
<dbReference type="HOGENOM" id="CLU_017633_0_0_0"/>
<dbReference type="STRING" id="330214.NIDE3402"/>
<proteinExistence type="inferred from homology"/>
<dbReference type="InterPro" id="IPR018253">
    <property type="entry name" value="DnaJ_domain_CS"/>
</dbReference>
<dbReference type="GO" id="GO:0008270">
    <property type="term" value="F:zinc ion binding"/>
    <property type="evidence" value="ECO:0007669"/>
    <property type="project" value="UniProtKB-UniRule"/>
</dbReference>
<sequence>MATSQRGYYDILGVPRNATADDIKKAFRRRAREIHPDLHTGTKKTEMEKKFKELNEAHEVLSDPDKRKKYDQYGSNWEQAEAYEQARQQAGAQAGRGGQAGGFSGDFGDIFETFFGGRGRGGGTSPGFAVDGEDLETDVHLTIRDVLTGVSRRIDLTERVTCKACGGSAIVRGRPCVVCGGAGTQAEKRTIEVRIPAGVQHDTRVRLAGKGQPGINGGKPGDLYLRVHIQANGVFRQKGFDIQVTLPVWPWEAALGAEVMAPTLTEPVKVKIPPGSKADSKLRLKGKGLPTSTGEQGDLFLKLKIVMPTAISDEERALYEQLSRARHSDPRAEIIAASRRSSS</sequence>
<dbReference type="AlphaFoldDB" id="D8PIK1"/>
<feature type="binding site" evidence="2">
    <location>
        <position position="162"/>
    </location>
    <ligand>
        <name>Zn(2+)</name>
        <dbReference type="ChEBI" id="CHEBI:29105"/>
        <label>1</label>
    </ligand>
</feature>
<feature type="binding site" evidence="2">
    <location>
        <position position="176"/>
    </location>
    <ligand>
        <name>Zn(2+)</name>
        <dbReference type="ChEBI" id="CHEBI:29105"/>
        <label>1</label>
    </ligand>
</feature>
<dbReference type="InterPro" id="IPR001623">
    <property type="entry name" value="DnaJ_domain"/>
</dbReference>
<dbReference type="GO" id="GO:0003677">
    <property type="term" value="F:DNA binding"/>
    <property type="evidence" value="ECO:0007669"/>
    <property type="project" value="UniProtKB-KW"/>
</dbReference>
<dbReference type="InterPro" id="IPR002939">
    <property type="entry name" value="DnaJ_C"/>
</dbReference>
<keyword evidence="2" id="KW-0235">DNA replication</keyword>
<comment type="subunit">
    <text evidence="2">Homodimer.</text>
</comment>